<sequence>MDKKSVRNKGNLISQFVTSVKSDIDSPITSNFGNRIADYKSQIQRIAEEIEIETSEFERIYRASRDVEEAMHTLTKQFAAFEQIIKESETELSNLLGWNWHNNIVHPLGLIVSAGGEVRLRTIEKACRDYENKFIKAETDAKKHAKQSGFSRGQISHGELADQLFRERLVVQAELCKFFLSMNDFEDKHNFQLLRHFLEFFKSRDIYYSEWLKMNVHFQRDLEKLEERISIKNTRHHQLRNELFDLKDQLEANGEFLRSHSGKIFFISFIL</sequence>
<reference evidence="5" key="1">
    <citation type="submission" date="2016-04" db="UniProtKB">
        <authorList>
            <consortium name="WormBaseParasite"/>
        </authorList>
    </citation>
    <scope>IDENTIFICATION</scope>
</reference>
<evidence type="ECO:0000313" key="2">
    <source>
        <dbReference type="EMBL" id="VDN60478.1"/>
    </source>
</evidence>
<dbReference type="Proteomes" id="UP000274756">
    <property type="component" value="Unassembled WGS sequence"/>
</dbReference>
<organism evidence="3 5">
    <name type="scientific">Dracunculus medinensis</name>
    <name type="common">Guinea worm</name>
    <dbReference type="NCBI Taxonomy" id="318479"/>
    <lineage>
        <taxon>Eukaryota</taxon>
        <taxon>Metazoa</taxon>
        <taxon>Ecdysozoa</taxon>
        <taxon>Nematoda</taxon>
        <taxon>Chromadorea</taxon>
        <taxon>Rhabditida</taxon>
        <taxon>Spirurina</taxon>
        <taxon>Dracunculoidea</taxon>
        <taxon>Dracunculidae</taxon>
        <taxon>Dracunculus</taxon>
    </lineage>
</organism>
<evidence type="ECO:0000313" key="4">
    <source>
        <dbReference type="Proteomes" id="UP000274756"/>
    </source>
</evidence>
<evidence type="ECO:0000313" key="5">
    <source>
        <dbReference type="WBParaSite" id="DME_0000871801-mRNA-1"/>
    </source>
</evidence>
<dbReference type="EMBL" id="UYYG01001218">
    <property type="protein sequence ID" value="VDN60478.1"/>
    <property type="molecule type" value="Genomic_DNA"/>
</dbReference>
<dbReference type="PANTHER" id="PTHR45854">
    <property type="entry name" value="ASAP FAMILY MEMBER"/>
    <property type="match status" value="1"/>
</dbReference>
<reference evidence="2 4" key="2">
    <citation type="submission" date="2018-11" db="EMBL/GenBank/DDBJ databases">
        <authorList>
            <consortium name="Pathogen Informatics"/>
        </authorList>
    </citation>
    <scope>NUCLEOTIDE SEQUENCE [LARGE SCALE GENOMIC DNA]</scope>
</reference>
<proteinExistence type="predicted"/>
<dbReference type="AlphaFoldDB" id="A0A158Q600"/>
<dbReference type="SUPFAM" id="SSF103657">
    <property type="entry name" value="BAR/IMD domain-like"/>
    <property type="match status" value="1"/>
</dbReference>
<evidence type="ECO:0000313" key="3">
    <source>
        <dbReference type="Proteomes" id="UP000038040"/>
    </source>
</evidence>
<dbReference type="PANTHER" id="PTHR45854:SF3">
    <property type="entry name" value="ARFGAP WITH SH3 DOMAIN, ANK REPEAT AND PH DOMAIN-CONTAINING PROTEIN"/>
    <property type="match status" value="1"/>
</dbReference>
<accession>A0A158Q600</accession>
<dbReference type="STRING" id="318479.A0A158Q600"/>
<feature type="coiled-coil region" evidence="1">
    <location>
        <begin position="208"/>
        <end position="242"/>
    </location>
</feature>
<keyword evidence="1" id="KW-0175">Coiled coil</keyword>
<dbReference type="Proteomes" id="UP000038040">
    <property type="component" value="Unplaced"/>
</dbReference>
<dbReference type="InterPro" id="IPR043593">
    <property type="entry name" value="ASAP"/>
</dbReference>
<evidence type="ECO:0000256" key="1">
    <source>
        <dbReference type="SAM" id="Coils"/>
    </source>
</evidence>
<dbReference type="InterPro" id="IPR027267">
    <property type="entry name" value="AH/BAR_dom_sf"/>
</dbReference>
<keyword evidence="4" id="KW-1185">Reference proteome</keyword>
<dbReference type="WBParaSite" id="DME_0000871801-mRNA-1">
    <property type="protein sequence ID" value="DME_0000871801-mRNA-1"/>
    <property type="gene ID" value="DME_0000871801"/>
</dbReference>
<dbReference type="OrthoDB" id="5851380at2759"/>
<dbReference type="Gene3D" id="1.20.1270.60">
    <property type="entry name" value="Arfaptin homology (AH) domain/BAR domain"/>
    <property type="match status" value="1"/>
</dbReference>
<name>A0A158Q600_DRAME</name>
<gene>
    <name evidence="2" type="ORF">DME_LOCUS10451</name>
</gene>
<dbReference type="GO" id="GO:0005096">
    <property type="term" value="F:GTPase activator activity"/>
    <property type="evidence" value="ECO:0007669"/>
    <property type="project" value="InterPro"/>
</dbReference>
<protein>
    <submittedName>
        <fullName evidence="5">BAR domain-containing protein</fullName>
    </submittedName>
</protein>